<accession>A0A3N2PNL6</accession>
<feature type="transmembrane region" description="Helical" evidence="1">
    <location>
        <begin position="40"/>
        <end position="71"/>
    </location>
</feature>
<dbReference type="EMBL" id="ML119060">
    <property type="protein sequence ID" value="ROT36024.1"/>
    <property type="molecule type" value="Genomic_DNA"/>
</dbReference>
<keyword evidence="1" id="KW-0812">Transmembrane</keyword>
<organism evidence="2 3">
    <name type="scientific">Sodiomyces alkalinus (strain CBS 110278 / VKM F-3762 / F11)</name>
    <name type="common">Alkaliphilic filamentous fungus</name>
    <dbReference type="NCBI Taxonomy" id="1314773"/>
    <lineage>
        <taxon>Eukaryota</taxon>
        <taxon>Fungi</taxon>
        <taxon>Dikarya</taxon>
        <taxon>Ascomycota</taxon>
        <taxon>Pezizomycotina</taxon>
        <taxon>Sordariomycetes</taxon>
        <taxon>Hypocreomycetidae</taxon>
        <taxon>Glomerellales</taxon>
        <taxon>Plectosphaerellaceae</taxon>
        <taxon>Sodiomyces</taxon>
    </lineage>
</organism>
<reference evidence="2 3" key="1">
    <citation type="journal article" date="2018" name="Mol. Ecol.">
        <title>The obligate alkalophilic soda-lake fungus Sodiomyces alkalinus has shifted to a protein diet.</title>
        <authorList>
            <person name="Grum-Grzhimaylo A.A."/>
            <person name="Falkoski D.L."/>
            <person name="van den Heuvel J."/>
            <person name="Valero-Jimenez C.A."/>
            <person name="Min B."/>
            <person name="Choi I.G."/>
            <person name="Lipzen A."/>
            <person name="Daum C.G."/>
            <person name="Aanen D.K."/>
            <person name="Tsang A."/>
            <person name="Henrissat B."/>
            <person name="Bilanenko E.N."/>
            <person name="de Vries R.P."/>
            <person name="van Kan J.A.L."/>
            <person name="Grigoriev I.V."/>
            <person name="Debets A.J.M."/>
        </authorList>
    </citation>
    <scope>NUCLEOTIDE SEQUENCE [LARGE SCALE GENOMIC DNA]</scope>
    <source>
        <strain evidence="2 3">F11</strain>
    </source>
</reference>
<proteinExistence type="predicted"/>
<name>A0A3N2PNL6_SODAK</name>
<keyword evidence="1" id="KW-1133">Transmembrane helix</keyword>
<dbReference type="AlphaFoldDB" id="A0A3N2PNL6"/>
<keyword evidence="1" id="KW-0472">Membrane</keyword>
<dbReference type="Proteomes" id="UP000272025">
    <property type="component" value="Unassembled WGS sequence"/>
</dbReference>
<dbReference type="GeneID" id="39583961"/>
<protein>
    <submittedName>
        <fullName evidence="2">Uncharacterized protein</fullName>
    </submittedName>
</protein>
<dbReference type="RefSeq" id="XP_028463830.1">
    <property type="nucleotide sequence ID" value="XM_028615484.1"/>
</dbReference>
<sequence length="78" mass="8589">MRIPLQSTIAAAAQTEHILGRDRKAKKKKRRKKKLSSSSLVGKPVLLLFFVFFFLLLISAAISVLSLAAYFPGILCNG</sequence>
<keyword evidence="3" id="KW-1185">Reference proteome</keyword>
<evidence type="ECO:0000313" key="2">
    <source>
        <dbReference type="EMBL" id="ROT36024.1"/>
    </source>
</evidence>
<evidence type="ECO:0000313" key="3">
    <source>
        <dbReference type="Proteomes" id="UP000272025"/>
    </source>
</evidence>
<evidence type="ECO:0000256" key="1">
    <source>
        <dbReference type="SAM" id="Phobius"/>
    </source>
</evidence>
<gene>
    <name evidence="2" type="ORF">SODALDRAFT_56485</name>
</gene>